<feature type="chain" id="PRO_5022033413" description="Knottins-like domain-containing protein" evidence="9">
    <location>
        <begin position="31"/>
        <end position="82"/>
    </location>
</feature>
<proteinExistence type="inferred from homology"/>
<evidence type="ECO:0000256" key="4">
    <source>
        <dbReference type="ARBA" id="ARBA00022529"/>
    </source>
</evidence>
<evidence type="ECO:0000256" key="8">
    <source>
        <dbReference type="ARBA" id="ARBA00023157"/>
    </source>
</evidence>
<sequence length="82" mass="9242">MAKFASIIITLLFAVLVSFAALETLTVVEAQKLCYKPSKTWTGGVCRDRIACKNQCVNFEGARYGSCTFEFPHNKCRCYFQC</sequence>
<evidence type="ECO:0000313" key="11">
    <source>
        <dbReference type="EMBL" id="VVA95398.1"/>
    </source>
</evidence>
<name>A0A565B163_9BRAS</name>
<keyword evidence="12" id="KW-1185">Reference proteome</keyword>
<dbReference type="InterPro" id="IPR003614">
    <property type="entry name" value="Knottins"/>
</dbReference>
<evidence type="ECO:0000256" key="5">
    <source>
        <dbReference type="ARBA" id="ARBA00022577"/>
    </source>
</evidence>
<dbReference type="SUPFAM" id="SSF57095">
    <property type="entry name" value="Scorpion toxin-like"/>
    <property type="match status" value="1"/>
</dbReference>
<dbReference type="GO" id="GO:0005576">
    <property type="term" value="C:extracellular region"/>
    <property type="evidence" value="ECO:0007669"/>
    <property type="project" value="UniProtKB-SubCell"/>
</dbReference>
<evidence type="ECO:0000256" key="7">
    <source>
        <dbReference type="ARBA" id="ARBA00022821"/>
    </source>
</evidence>
<dbReference type="InterPro" id="IPR036574">
    <property type="entry name" value="Scorpion_toxin-like_sf"/>
</dbReference>
<evidence type="ECO:0000259" key="10">
    <source>
        <dbReference type="SMART" id="SM00505"/>
    </source>
</evidence>
<dbReference type="GO" id="GO:0031640">
    <property type="term" value="P:killing of cells of another organism"/>
    <property type="evidence" value="ECO:0007669"/>
    <property type="project" value="UniProtKB-KW"/>
</dbReference>
<dbReference type="SMART" id="SM00505">
    <property type="entry name" value="Knot1"/>
    <property type="match status" value="1"/>
</dbReference>
<evidence type="ECO:0000256" key="9">
    <source>
        <dbReference type="SAM" id="SignalP"/>
    </source>
</evidence>
<dbReference type="EMBL" id="CABITT030000002">
    <property type="protein sequence ID" value="VVA95398.1"/>
    <property type="molecule type" value="Genomic_DNA"/>
</dbReference>
<feature type="signal peptide" evidence="9">
    <location>
        <begin position="1"/>
        <end position="30"/>
    </location>
</feature>
<keyword evidence="5" id="KW-0295">Fungicide</keyword>
<evidence type="ECO:0000313" key="12">
    <source>
        <dbReference type="Proteomes" id="UP000489600"/>
    </source>
</evidence>
<keyword evidence="7" id="KW-0611">Plant defense</keyword>
<dbReference type="PANTHER" id="PTHR33147:SF101">
    <property type="entry name" value="DEFENSIN-LIKE PROTEIN 13"/>
    <property type="match status" value="1"/>
</dbReference>
<comment type="caution">
    <text evidence="11">The sequence shown here is derived from an EMBL/GenBank/DDBJ whole genome shotgun (WGS) entry which is preliminary data.</text>
</comment>
<feature type="domain" description="Knottins-like" evidence="10">
    <location>
        <begin position="33"/>
        <end position="82"/>
    </location>
</feature>
<comment type="similarity">
    <text evidence="2">Belongs to the DEFL family.</text>
</comment>
<organism evidence="11 12">
    <name type="scientific">Arabis nemorensis</name>
    <dbReference type="NCBI Taxonomy" id="586526"/>
    <lineage>
        <taxon>Eukaryota</taxon>
        <taxon>Viridiplantae</taxon>
        <taxon>Streptophyta</taxon>
        <taxon>Embryophyta</taxon>
        <taxon>Tracheophyta</taxon>
        <taxon>Spermatophyta</taxon>
        <taxon>Magnoliopsida</taxon>
        <taxon>eudicotyledons</taxon>
        <taxon>Gunneridae</taxon>
        <taxon>Pentapetalae</taxon>
        <taxon>rosids</taxon>
        <taxon>malvids</taxon>
        <taxon>Brassicales</taxon>
        <taxon>Brassicaceae</taxon>
        <taxon>Arabideae</taxon>
        <taxon>Arabis</taxon>
    </lineage>
</organism>
<gene>
    <name evidence="11" type="ORF">ANE_LOCUS5843</name>
</gene>
<dbReference type="InterPro" id="IPR008176">
    <property type="entry name" value="Defensin_plant"/>
</dbReference>
<keyword evidence="8" id="KW-1015">Disulfide bond</keyword>
<keyword evidence="3" id="KW-0964">Secreted</keyword>
<dbReference type="OrthoDB" id="1100882at2759"/>
<dbReference type="PANTHER" id="PTHR33147">
    <property type="entry name" value="DEFENSIN-LIKE PROTEIN 1"/>
    <property type="match status" value="1"/>
</dbReference>
<keyword evidence="4" id="KW-0929">Antimicrobial</keyword>
<dbReference type="PROSITE" id="PS00940">
    <property type="entry name" value="GAMMA_THIONIN"/>
    <property type="match status" value="1"/>
</dbReference>
<keyword evidence="6 9" id="KW-0732">Signal</keyword>
<accession>A0A565B163</accession>
<evidence type="ECO:0000256" key="2">
    <source>
        <dbReference type="ARBA" id="ARBA00006722"/>
    </source>
</evidence>
<evidence type="ECO:0000256" key="3">
    <source>
        <dbReference type="ARBA" id="ARBA00022525"/>
    </source>
</evidence>
<evidence type="ECO:0000256" key="6">
    <source>
        <dbReference type="ARBA" id="ARBA00022729"/>
    </source>
</evidence>
<reference evidence="11" key="1">
    <citation type="submission" date="2019-07" db="EMBL/GenBank/DDBJ databases">
        <authorList>
            <person name="Dittberner H."/>
        </authorList>
    </citation>
    <scope>NUCLEOTIDE SEQUENCE [LARGE SCALE GENOMIC DNA]</scope>
</reference>
<dbReference type="Pfam" id="PF00304">
    <property type="entry name" value="Gamma-thionin"/>
    <property type="match status" value="1"/>
</dbReference>
<dbReference type="AlphaFoldDB" id="A0A565B163"/>
<protein>
    <recommendedName>
        <fullName evidence="10">Knottins-like domain-containing protein</fullName>
    </recommendedName>
</protein>
<dbReference type="Gene3D" id="3.30.30.10">
    <property type="entry name" value="Knottin, scorpion toxin-like"/>
    <property type="match status" value="1"/>
</dbReference>
<evidence type="ECO:0000256" key="1">
    <source>
        <dbReference type="ARBA" id="ARBA00004613"/>
    </source>
</evidence>
<comment type="subcellular location">
    <subcellularLocation>
        <location evidence="1">Secreted</location>
    </subcellularLocation>
</comment>
<dbReference type="Proteomes" id="UP000489600">
    <property type="component" value="Unassembled WGS sequence"/>
</dbReference>
<dbReference type="GO" id="GO:0050832">
    <property type="term" value="P:defense response to fungus"/>
    <property type="evidence" value="ECO:0007669"/>
    <property type="project" value="UniProtKB-KW"/>
</dbReference>